<name>K7LF89_SOYBN</name>
<dbReference type="EMBL" id="CM000842">
    <property type="protein sequence ID" value="KRH39694.1"/>
    <property type="molecule type" value="Genomic_DNA"/>
</dbReference>
<protein>
    <submittedName>
        <fullName evidence="1 2">Uncharacterized protein</fullName>
    </submittedName>
</protein>
<evidence type="ECO:0000313" key="3">
    <source>
        <dbReference type="Proteomes" id="UP000008827"/>
    </source>
</evidence>
<evidence type="ECO:0000313" key="1">
    <source>
        <dbReference type="EMBL" id="KRH39694.1"/>
    </source>
</evidence>
<keyword evidence="3" id="KW-1185">Reference proteome</keyword>
<dbReference type="InParanoid" id="K7LF89"/>
<dbReference type="STRING" id="3847.K7LF89"/>
<reference evidence="2" key="2">
    <citation type="submission" date="2018-02" db="UniProtKB">
        <authorList>
            <consortium name="EnsemblPlants"/>
        </authorList>
    </citation>
    <scope>IDENTIFICATION</scope>
    <source>
        <strain evidence="2">Williams 82</strain>
    </source>
</reference>
<sequence length="82" mass="9547">MEGETKFCATSLEPLFDFTRYLFGSNAQFKVLTIIHLTDSTGPFTELHNLRRESDFSFKHYRMSPPLHSFLLPQPAKWHQSA</sequence>
<dbReference type="HOGENOM" id="CLU_2562990_0_0_1"/>
<dbReference type="EnsemblPlants" id="KRH39694">
    <property type="protein sequence ID" value="KRH39694"/>
    <property type="gene ID" value="GLYMA_09G214800"/>
</dbReference>
<evidence type="ECO:0000313" key="2">
    <source>
        <dbReference type="EnsemblPlants" id="KRH39694"/>
    </source>
</evidence>
<accession>K7LF89</accession>
<reference evidence="1 2" key="1">
    <citation type="journal article" date="2010" name="Nature">
        <title>Genome sequence of the palaeopolyploid soybean.</title>
        <authorList>
            <person name="Schmutz J."/>
            <person name="Cannon S.B."/>
            <person name="Schlueter J."/>
            <person name="Ma J."/>
            <person name="Mitros T."/>
            <person name="Nelson W."/>
            <person name="Hyten D.L."/>
            <person name="Song Q."/>
            <person name="Thelen J.J."/>
            <person name="Cheng J."/>
            <person name="Xu D."/>
            <person name="Hellsten U."/>
            <person name="May G.D."/>
            <person name="Yu Y."/>
            <person name="Sakurai T."/>
            <person name="Umezawa T."/>
            <person name="Bhattacharyya M.K."/>
            <person name="Sandhu D."/>
            <person name="Valliyodan B."/>
            <person name="Lindquist E."/>
            <person name="Peto M."/>
            <person name="Grant D."/>
            <person name="Shu S."/>
            <person name="Goodstein D."/>
            <person name="Barry K."/>
            <person name="Futrell-Griggs M."/>
            <person name="Abernathy B."/>
            <person name="Du J."/>
            <person name="Tian Z."/>
            <person name="Zhu L."/>
            <person name="Gill N."/>
            <person name="Joshi T."/>
            <person name="Libault M."/>
            <person name="Sethuraman A."/>
            <person name="Zhang X.-C."/>
            <person name="Shinozaki K."/>
            <person name="Nguyen H.T."/>
            <person name="Wing R.A."/>
            <person name="Cregan P."/>
            <person name="Specht J."/>
            <person name="Grimwood J."/>
            <person name="Rokhsar D."/>
            <person name="Stacey G."/>
            <person name="Shoemaker R.C."/>
            <person name="Jackson S.A."/>
        </authorList>
    </citation>
    <scope>NUCLEOTIDE SEQUENCE [LARGE SCALE GENOMIC DNA]</scope>
    <source>
        <strain evidence="2">cv. Williams 82</strain>
        <tissue evidence="1">Callus</tissue>
    </source>
</reference>
<gene>
    <name evidence="1" type="ORF">GLYMA_09G214800</name>
</gene>
<dbReference type="Gramene" id="KRH39694">
    <property type="protein sequence ID" value="KRH39694"/>
    <property type="gene ID" value="GLYMA_09G214800"/>
</dbReference>
<dbReference type="AlphaFoldDB" id="K7LF89"/>
<proteinExistence type="predicted"/>
<reference evidence="1" key="3">
    <citation type="submission" date="2018-07" db="EMBL/GenBank/DDBJ databases">
        <title>WGS assembly of Glycine max.</title>
        <authorList>
            <person name="Schmutz J."/>
            <person name="Cannon S."/>
            <person name="Schlueter J."/>
            <person name="Ma J."/>
            <person name="Mitros T."/>
            <person name="Nelson W."/>
            <person name="Hyten D."/>
            <person name="Song Q."/>
            <person name="Thelen J."/>
            <person name="Cheng J."/>
            <person name="Xu D."/>
            <person name="Hellsten U."/>
            <person name="May G."/>
            <person name="Yu Y."/>
            <person name="Sakurai T."/>
            <person name="Umezawa T."/>
            <person name="Bhattacharyya M."/>
            <person name="Sandhu D."/>
            <person name="Valliyodan B."/>
            <person name="Lindquist E."/>
            <person name="Peto M."/>
            <person name="Grant D."/>
            <person name="Shu S."/>
            <person name="Goodstein D."/>
            <person name="Barry K."/>
            <person name="Futrell-Griggs M."/>
            <person name="Abernathy B."/>
            <person name="Du J."/>
            <person name="Tian Z."/>
            <person name="Zhu L."/>
            <person name="Gill N."/>
            <person name="Joshi T."/>
            <person name="Libault M."/>
            <person name="Sethuraman A."/>
            <person name="Zhang X."/>
            <person name="Shinozaki K."/>
            <person name="Nguyen H."/>
            <person name="Wing R."/>
            <person name="Cregan P."/>
            <person name="Specht J."/>
            <person name="Grimwood J."/>
            <person name="Rokhsar D."/>
            <person name="Stacey G."/>
            <person name="Shoemaker R."/>
            <person name="Jackson S."/>
        </authorList>
    </citation>
    <scope>NUCLEOTIDE SEQUENCE</scope>
    <source>
        <tissue evidence="1">Callus</tissue>
    </source>
</reference>
<dbReference type="PaxDb" id="3847-GLYMA09G34801.1"/>
<dbReference type="Proteomes" id="UP000008827">
    <property type="component" value="Chromosome 9"/>
</dbReference>
<organism evidence="2">
    <name type="scientific">Glycine max</name>
    <name type="common">Soybean</name>
    <name type="synonym">Glycine hispida</name>
    <dbReference type="NCBI Taxonomy" id="3847"/>
    <lineage>
        <taxon>Eukaryota</taxon>
        <taxon>Viridiplantae</taxon>
        <taxon>Streptophyta</taxon>
        <taxon>Embryophyta</taxon>
        <taxon>Tracheophyta</taxon>
        <taxon>Spermatophyta</taxon>
        <taxon>Magnoliopsida</taxon>
        <taxon>eudicotyledons</taxon>
        <taxon>Gunneridae</taxon>
        <taxon>Pentapetalae</taxon>
        <taxon>rosids</taxon>
        <taxon>fabids</taxon>
        <taxon>Fabales</taxon>
        <taxon>Fabaceae</taxon>
        <taxon>Papilionoideae</taxon>
        <taxon>50 kb inversion clade</taxon>
        <taxon>NPAAA clade</taxon>
        <taxon>indigoferoid/millettioid clade</taxon>
        <taxon>Phaseoleae</taxon>
        <taxon>Glycine</taxon>
        <taxon>Glycine subgen. Soja</taxon>
    </lineage>
</organism>